<reference evidence="3" key="1">
    <citation type="submission" date="2018-10" db="EMBL/GenBank/DDBJ databases">
        <title>Transcriptome assembly of Aceria tosichella (Wheat curl mite) Type 2.</title>
        <authorList>
            <person name="Scully E.D."/>
            <person name="Geib S.M."/>
            <person name="Palmer N.A."/>
            <person name="Gupta A.K."/>
            <person name="Sarath G."/>
            <person name="Tatineni S."/>
        </authorList>
    </citation>
    <scope>NUCLEOTIDE SEQUENCE</scope>
    <source>
        <strain evidence="3">LincolnNE</strain>
    </source>
</reference>
<evidence type="ECO:0000259" key="2">
    <source>
        <dbReference type="Pfam" id="PF09429"/>
    </source>
</evidence>
<dbReference type="AlphaFoldDB" id="A0A6G1S9A1"/>
<feature type="region of interest" description="Disordered" evidence="1">
    <location>
        <begin position="1"/>
        <end position="41"/>
    </location>
</feature>
<accession>A0A6G1S9A1</accession>
<evidence type="ECO:0000313" key="3">
    <source>
        <dbReference type="EMBL" id="MDE47084.1"/>
    </source>
</evidence>
<dbReference type="EMBL" id="GGYP01002313">
    <property type="protein sequence ID" value="MDE47084.1"/>
    <property type="molecule type" value="Transcribed_RNA"/>
</dbReference>
<feature type="compositionally biased region" description="Basic residues" evidence="1">
    <location>
        <begin position="16"/>
        <end position="31"/>
    </location>
</feature>
<evidence type="ECO:0000256" key="1">
    <source>
        <dbReference type="SAM" id="MobiDB-lite"/>
    </source>
</evidence>
<feature type="domain" description="Wbp11/ELF5/Saf1 N-terminal" evidence="2">
    <location>
        <begin position="6"/>
        <end position="37"/>
    </location>
</feature>
<dbReference type="InterPro" id="IPR019007">
    <property type="entry name" value="Wbp11/ELF5/Saf1_N"/>
</dbReference>
<organism evidence="3">
    <name type="scientific">Aceria tosichella</name>
    <name type="common">wheat curl mite</name>
    <dbReference type="NCBI Taxonomy" id="561515"/>
    <lineage>
        <taxon>Eukaryota</taxon>
        <taxon>Metazoa</taxon>
        <taxon>Ecdysozoa</taxon>
        <taxon>Arthropoda</taxon>
        <taxon>Chelicerata</taxon>
        <taxon>Arachnida</taxon>
        <taxon>Acari</taxon>
        <taxon>Acariformes</taxon>
        <taxon>Trombidiformes</taxon>
        <taxon>Prostigmata</taxon>
        <taxon>Eupodina</taxon>
        <taxon>Eriophyoidea</taxon>
        <taxon>Eriophyidae</taxon>
        <taxon>Eriophyinae</taxon>
        <taxon>Aceriini</taxon>
        <taxon>Aceria</taxon>
    </lineage>
</organism>
<protein>
    <submittedName>
        <fullName evidence="3">WW domain-binding protein 11</fullName>
    </submittedName>
</protein>
<sequence>MAKGPKTLNPVDKARKEARKRELKKNKKQRQLVRSQRESEAIKAAQAVRVEDVILPPLPDAADEKPKRTGDRQQQPRPVELGPKPGVSGKSNSIIESKPVIFFPKVTKFVPASVRSKLGSSSSSGIAKK</sequence>
<proteinExistence type="predicted"/>
<gene>
    <name evidence="3" type="primary">Wbp11</name>
    <name evidence="3" type="ORF">g.18350</name>
</gene>
<name>A0A6G1S9A1_9ACAR</name>
<feature type="compositionally biased region" description="Basic and acidic residues" evidence="1">
    <location>
        <begin position="62"/>
        <end position="71"/>
    </location>
</feature>
<feature type="region of interest" description="Disordered" evidence="1">
    <location>
        <begin position="53"/>
        <end position="94"/>
    </location>
</feature>
<dbReference type="GO" id="GO:0006396">
    <property type="term" value="P:RNA processing"/>
    <property type="evidence" value="ECO:0007669"/>
    <property type="project" value="InterPro"/>
</dbReference>
<dbReference type="Pfam" id="PF09429">
    <property type="entry name" value="Wbp11"/>
    <property type="match status" value="1"/>
</dbReference>